<evidence type="ECO:0000313" key="3">
    <source>
        <dbReference type="EMBL" id="MFC4034678.1"/>
    </source>
</evidence>
<dbReference type="RefSeq" id="WP_386433304.1">
    <property type="nucleotide sequence ID" value="NZ_JBHSBB010000016.1"/>
</dbReference>
<dbReference type="PANTHER" id="PTHR42714:SF2">
    <property type="entry name" value="TRNA MODIFICATION GTPASE GTPBP3, MITOCHONDRIAL"/>
    <property type="match status" value="1"/>
</dbReference>
<evidence type="ECO:0000256" key="1">
    <source>
        <dbReference type="SAM" id="MobiDB-lite"/>
    </source>
</evidence>
<evidence type="ECO:0000259" key="2">
    <source>
        <dbReference type="Pfam" id="PF01926"/>
    </source>
</evidence>
<feature type="domain" description="G" evidence="2">
    <location>
        <begin position="722"/>
        <end position="800"/>
    </location>
</feature>
<dbReference type="Proteomes" id="UP001595765">
    <property type="component" value="Unassembled WGS sequence"/>
</dbReference>
<comment type="caution">
    <text evidence="3">The sequence shown here is derived from an EMBL/GenBank/DDBJ whole genome shotgun (WGS) entry which is preliminary data.</text>
</comment>
<dbReference type="SUPFAM" id="SSF52540">
    <property type="entry name" value="P-loop containing nucleoside triphosphate hydrolases"/>
    <property type="match status" value="2"/>
</dbReference>
<gene>
    <name evidence="3" type="ORF">ACFO3J_24860</name>
</gene>
<dbReference type="InterPro" id="IPR027417">
    <property type="entry name" value="P-loop_NTPase"/>
</dbReference>
<feature type="region of interest" description="Disordered" evidence="1">
    <location>
        <begin position="744"/>
        <end position="769"/>
    </location>
</feature>
<reference evidence="4" key="1">
    <citation type="journal article" date="2019" name="Int. J. Syst. Evol. Microbiol.">
        <title>The Global Catalogue of Microorganisms (GCM) 10K type strain sequencing project: providing services to taxonomists for standard genome sequencing and annotation.</title>
        <authorList>
            <consortium name="The Broad Institute Genomics Platform"/>
            <consortium name="The Broad Institute Genome Sequencing Center for Infectious Disease"/>
            <person name="Wu L."/>
            <person name="Ma J."/>
        </authorList>
    </citation>
    <scope>NUCLEOTIDE SEQUENCE [LARGE SCALE GENOMIC DNA]</scope>
    <source>
        <strain evidence="4">CGMCC 4.7237</strain>
    </source>
</reference>
<evidence type="ECO:0000313" key="4">
    <source>
        <dbReference type="Proteomes" id="UP001595765"/>
    </source>
</evidence>
<protein>
    <submittedName>
        <fullName evidence="3">GTPase</fullName>
    </submittedName>
</protein>
<accession>A0ABV8HUQ6</accession>
<dbReference type="EMBL" id="JBHSBB010000016">
    <property type="protein sequence ID" value="MFC4034678.1"/>
    <property type="molecule type" value="Genomic_DNA"/>
</dbReference>
<dbReference type="InterPro" id="IPR006073">
    <property type="entry name" value="GTP-bd"/>
</dbReference>
<dbReference type="PANTHER" id="PTHR42714">
    <property type="entry name" value="TRNA MODIFICATION GTPASE GTPBP3"/>
    <property type="match status" value="1"/>
</dbReference>
<feature type="region of interest" description="Disordered" evidence="1">
    <location>
        <begin position="330"/>
        <end position="357"/>
    </location>
</feature>
<dbReference type="Gene3D" id="3.40.50.300">
    <property type="entry name" value="P-loop containing nucleotide triphosphate hydrolases"/>
    <property type="match status" value="2"/>
</dbReference>
<feature type="compositionally biased region" description="Low complexity" evidence="1">
    <location>
        <begin position="1224"/>
        <end position="1235"/>
    </location>
</feature>
<name>A0ABV8HUQ6_9ACTN</name>
<dbReference type="CDD" id="cd00882">
    <property type="entry name" value="Ras_like_GTPase"/>
    <property type="match status" value="1"/>
</dbReference>
<keyword evidence="4" id="KW-1185">Reference proteome</keyword>
<feature type="region of interest" description="Disordered" evidence="1">
    <location>
        <begin position="1205"/>
        <end position="1256"/>
    </location>
</feature>
<feature type="domain" description="G" evidence="2">
    <location>
        <begin position="72"/>
        <end position="184"/>
    </location>
</feature>
<proteinExistence type="predicted"/>
<feature type="compositionally biased region" description="Pro residues" evidence="1">
    <location>
        <begin position="331"/>
        <end position="340"/>
    </location>
</feature>
<sequence>MEESAFRRACREAMEETAARTEALRSRLRLAISATEVFAAAEGEAFAPLAAEVRGELEKVEQEQFAGLDTFNVVLFGRTGAGKSSLIEAITRGTGRLASPDGRPDHTRKICGRVWGPLKVYDSPGFAGMEQAAMHAELEKARRAAAAADVVVLCFDDSGQRFEEFATVARWIGDHGKVAVAVLNVKNPRWRWDGFGGLDAAVAGHARRVREALAGVGLSRTPVVAVHAQNAMFARTGPVYKGPAPAAREVLLKKFGAPGLEELSNLPALEDLLTELVRAGGAELRLGSVTRFAEAALDRARDRFRTAAQEAADAAEPAERTVAEVLKVLGLPPPTPPGPAADPTTGSDAGPTAGPGYGTFRADLRRLEAVRGAAFAVPAVPRAAAYGRDLAVSRFSPLERDTLAWAREYIDERIAERKQAPAEAFEEAVYAHDLMEDAARRVFEDYARFLRRSHEVVVHRLYEEFRAVQADPVAVAGGRGKWLQRTSVGGSVAGIAGSGAFFVLAGPVGWGVAGAVALGGTVLEVAGAQGRKRAAAAREQGRTESLAEAESAISALFARLARLVEQELAGMRRAAVAQDATDGVRTALHHRGMRSSCLGVLAVLPAPEPDGAGAYARPQQLVDRALDACERRQGVGASAERDALWLGAGARPQRGLTARLRRQGRPDRADVRLAIREFAADLPEPLPKGTARAWIKEVDAALGEVSTLRQLRALAARPGPAVVFCGDYDSGKSSLVRRLLGGSADIATGPEPETDRVGRHPHHSGLTLVDTPGFQATAARADDTTMREIVTAALVVMVFTPGLATCDPTDLRRVLYGDPAAHLPGRLDRCLFVVNRADGFGTDPELDPEGFATLRERKLAQVRKAVPGLRHGVALAAAPFGTEQARPWDGVREFAAELTALRRRLARDAADIAVLSGGRILLGERLAELVRERDHAHHQALMARSAHEEDQRLRAEAEVLYGERREDLRHRVGRLIDEAVSQTLTTASKDRRDSLARRLERLGEDPQFRRITAEWGRLTDERTAEFEAVCAHRTDLAAGQPGGRADFPTLGPLSDARTLGAEDASVAGQAVGWAGKAGAVASKVERFVSGGGKGAKLLKNAAPTLSVLGGVLSSYLLVTELMDASQDEEARQKAVRRLHALGDAWATAALDQDPALRRLHALYKTLAAQEGAGETEAHARETEERTLAARAVACGALIDRATALLGAPAGPDSPADPAPGGPPQGTAYGAAYDTPDGPPDSPSGGTSGGTNSRETT</sequence>
<dbReference type="Pfam" id="PF01926">
    <property type="entry name" value="MMR_HSR1"/>
    <property type="match status" value="2"/>
</dbReference>
<organism evidence="3 4">
    <name type="scientific">Streptomyces polygonati</name>
    <dbReference type="NCBI Taxonomy" id="1617087"/>
    <lineage>
        <taxon>Bacteria</taxon>
        <taxon>Bacillati</taxon>
        <taxon>Actinomycetota</taxon>
        <taxon>Actinomycetes</taxon>
        <taxon>Kitasatosporales</taxon>
        <taxon>Streptomycetaceae</taxon>
        <taxon>Streptomyces</taxon>
    </lineage>
</organism>